<dbReference type="Proteomes" id="UP000474957">
    <property type="component" value="Unassembled WGS sequence"/>
</dbReference>
<reference evidence="3 4" key="1">
    <citation type="submission" date="2019-10" db="EMBL/GenBank/DDBJ databases">
        <title>Cognatihalovulum marinum gen. nov. sp. nov., a new member of the family Rhodobacteraceae isolated from deep seawater of the Northwest Indian Ocean.</title>
        <authorList>
            <person name="Ruan C."/>
            <person name="Wang J."/>
            <person name="Zheng X."/>
            <person name="Song L."/>
            <person name="Zhu Y."/>
            <person name="Huang Y."/>
            <person name="Lu Z."/>
            <person name="Du W."/>
            <person name="Huang L."/>
            <person name="Dai X."/>
        </authorList>
    </citation>
    <scope>NUCLEOTIDE SEQUENCE [LARGE SCALE GENOMIC DNA]</scope>
    <source>
        <strain evidence="3 4">2CG4</strain>
    </source>
</reference>
<accession>A0A6L5Z2M2</accession>
<dbReference type="PANTHER" id="PTHR30329">
    <property type="entry name" value="STATOR ELEMENT OF FLAGELLAR MOTOR COMPLEX"/>
    <property type="match status" value="1"/>
</dbReference>
<dbReference type="AlphaFoldDB" id="A0A6L5Z2M2"/>
<dbReference type="EMBL" id="WIND01000013">
    <property type="protein sequence ID" value="MSU90831.1"/>
    <property type="molecule type" value="Genomic_DNA"/>
</dbReference>
<organism evidence="3 4">
    <name type="scientific">Halovulum marinum</name>
    <dbReference type="NCBI Taxonomy" id="2662447"/>
    <lineage>
        <taxon>Bacteria</taxon>
        <taxon>Pseudomonadati</taxon>
        <taxon>Pseudomonadota</taxon>
        <taxon>Alphaproteobacteria</taxon>
        <taxon>Rhodobacterales</taxon>
        <taxon>Paracoccaceae</taxon>
        <taxon>Halovulum</taxon>
    </lineage>
</organism>
<comment type="caution">
    <text evidence="3">The sequence shown here is derived from an EMBL/GenBank/DDBJ whole genome shotgun (WGS) entry which is preliminary data.</text>
</comment>
<dbReference type="PROSITE" id="PS51123">
    <property type="entry name" value="OMPA_2"/>
    <property type="match status" value="1"/>
</dbReference>
<name>A0A6L5Z2M2_9RHOB</name>
<keyword evidence="4" id="KW-1185">Reference proteome</keyword>
<evidence type="ECO:0000313" key="3">
    <source>
        <dbReference type="EMBL" id="MSU90831.1"/>
    </source>
</evidence>
<evidence type="ECO:0000256" key="1">
    <source>
        <dbReference type="PROSITE-ProRule" id="PRU00473"/>
    </source>
</evidence>
<proteinExistence type="predicted"/>
<evidence type="ECO:0000313" key="4">
    <source>
        <dbReference type="Proteomes" id="UP000474957"/>
    </source>
</evidence>
<sequence length="184" mass="20232">MPETSRRDLIMTAAAALAAPASAIARTGRDVDPWASRAINDAERGYLMLAGRKIAGDLGWPDWIETATLQDHYRIRMPARQLFASRSTSLLPRGTQILTAMAPAMITWKIRVEIVSHVQPGDDSYAAAIRTERRSEAVRGALMSRGVDGHRLLATGLGHRFPLAEATADGFERNERVSFLVRPL</sequence>
<dbReference type="PANTHER" id="PTHR30329:SF21">
    <property type="entry name" value="LIPOPROTEIN YIAD-RELATED"/>
    <property type="match status" value="1"/>
</dbReference>
<evidence type="ECO:0000259" key="2">
    <source>
        <dbReference type="PROSITE" id="PS51123"/>
    </source>
</evidence>
<gene>
    <name evidence="3" type="ORF">GE300_14600</name>
</gene>
<dbReference type="InterPro" id="IPR050330">
    <property type="entry name" value="Bact_OuterMem_StrucFunc"/>
</dbReference>
<dbReference type="InterPro" id="IPR036737">
    <property type="entry name" value="OmpA-like_sf"/>
</dbReference>
<feature type="domain" description="OmpA-like" evidence="2">
    <location>
        <begin position="70"/>
        <end position="184"/>
    </location>
</feature>
<dbReference type="PROSITE" id="PS51318">
    <property type="entry name" value="TAT"/>
    <property type="match status" value="1"/>
</dbReference>
<dbReference type="InterPro" id="IPR006665">
    <property type="entry name" value="OmpA-like"/>
</dbReference>
<keyword evidence="1" id="KW-0472">Membrane</keyword>
<dbReference type="Gene3D" id="3.30.1330.60">
    <property type="entry name" value="OmpA-like domain"/>
    <property type="match status" value="1"/>
</dbReference>
<dbReference type="InterPro" id="IPR006311">
    <property type="entry name" value="TAT_signal"/>
</dbReference>
<dbReference type="GO" id="GO:0016020">
    <property type="term" value="C:membrane"/>
    <property type="evidence" value="ECO:0007669"/>
    <property type="project" value="UniProtKB-UniRule"/>
</dbReference>
<protein>
    <submittedName>
        <fullName evidence="3">OmpA family protein</fullName>
    </submittedName>
</protein>
<dbReference type="SUPFAM" id="SSF103088">
    <property type="entry name" value="OmpA-like"/>
    <property type="match status" value="1"/>
</dbReference>
<dbReference type="RefSeq" id="WP_154447382.1">
    <property type="nucleotide sequence ID" value="NZ_WIND01000013.1"/>
</dbReference>